<dbReference type="Pfam" id="PF11284">
    <property type="entry name" value="DUF3085"/>
    <property type="match status" value="1"/>
</dbReference>
<organism evidence="1 2">
    <name type="scientific">Rhizobium subbaraonis</name>
    <dbReference type="NCBI Taxonomy" id="908946"/>
    <lineage>
        <taxon>Bacteria</taxon>
        <taxon>Pseudomonadati</taxon>
        <taxon>Pseudomonadota</taxon>
        <taxon>Alphaproteobacteria</taxon>
        <taxon>Hyphomicrobiales</taxon>
        <taxon>Rhizobiaceae</taxon>
        <taxon>Rhizobium/Agrobacterium group</taxon>
        <taxon>Rhizobium</taxon>
    </lineage>
</organism>
<evidence type="ECO:0000313" key="2">
    <source>
        <dbReference type="Proteomes" id="UP000219167"/>
    </source>
</evidence>
<proteinExistence type="predicted"/>
<keyword evidence="2" id="KW-1185">Reference proteome</keyword>
<dbReference type="EMBL" id="OBQD01000016">
    <property type="protein sequence ID" value="SOC45599.1"/>
    <property type="molecule type" value="Genomic_DNA"/>
</dbReference>
<reference evidence="1 2" key="1">
    <citation type="submission" date="2017-08" db="EMBL/GenBank/DDBJ databases">
        <authorList>
            <person name="de Groot N.N."/>
        </authorList>
    </citation>
    <scope>NUCLEOTIDE SEQUENCE [LARGE SCALE GENOMIC DNA]</scope>
    <source>
        <strain evidence="1 2">JC85</strain>
    </source>
</reference>
<name>A0A285UUV4_9HYPH</name>
<evidence type="ECO:0008006" key="3">
    <source>
        <dbReference type="Google" id="ProtNLM"/>
    </source>
</evidence>
<gene>
    <name evidence="1" type="ORF">SAMN05892877_116125</name>
</gene>
<evidence type="ECO:0000313" key="1">
    <source>
        <dbReference type="EMBL" id="SOC45599.1"/>
    </source>
</evidence>
<accession>A0A285UUV4</accession>
<dbReference type="OrthoDB" id="7277249at2"/>
<dbReference type="InterPro" id="IPR021436">
    <property type="entry name" value="DUF3085"/>
</dbReference>
<dbReference type="Proteomes" id="UP000219167">
    <property type="component" value="Unassembled WGS sequence"/>
</dbReference>
<protein>
    <recommendedName>
        <fullName evidence="3">DUF3085 family protein</fullName>
    </recommendedName>
</protein>
<dbReference type="AlphaFoldDB" id="A0A285UUV4"/>
<sequence>MLTFPVQSVLDVIARGRADAEANGGFRDPYYGLEPGKGEKPGLWLVGDHGVYLMSNGKLPENGKPLVVYAEECHPEQNDDWFEVKRQTFGGDDGVDFIDAESLEAMIAASAGGTHLSFTFEEAAMQISVIQRG</sequence>
<dbReference type="RefSeq" id="WP_046802248.1">
    <property type="nucleotide sequence ID" value="NZ_OBQD01000016.1"/>
</dbReference>